<feature type="region of interest" description="Disordered" evidence="1">
    <location>
        <begin position="1"/>
        <end position="20"/>
    </location>
</feature>
<feature type="compositionally biased region" description="Basic and acidic residues" evidence="1">
    <location>
        <begin position="42"/>
        <end position="51"/>
    </location>
</feature>
<evidence type="ECO:0000256" key="1">
    <source>
        <dbReference type="SAM" id="MobiDB-lite"/>
    </source>
</evidence>
<keyword evidence="3" id="KW-1185">Reference proteome</keyword>
<evidence type="ECO:0000313" key="3">
    <source>
        <dbReference type="Proteomes" id="UP000297245"/>
    </source>
</evidence>
<feature type="compositionally biased region" description="Polar residues" evidence="1">
    <location>
        <begin position="1"/>
        <end position="10"/>
    </location>
</feature>
<sequence>MSRITLSLRKSAQKRRTKDDDHCVSTLICASPISPNSPPYRHALDDVDPSFRHPSFRHPDPVLNPKDPEAGSVMHIENASNRDDYLMVPTPGVGPSSRKIPASYLPPFTGHKSEWR</sequence>
<dbReference type="EMBL" id="ML179065">
    <property type="protein sequence ID" value="THV03611.1"/>
    <property type="molecule type" value="Genomic_DNA"/>
</dbReference>
<proteinExistence type="predicted"/>
<dbReference type="Proteomes" id="UP000297245">
    <property type="component" value="Unassembled WGS sequence"/>
</dbReference>
<evidence type="ECO:0000313" key="2">
    <source>
        <dbReference type="EMBL" id="THV03611.1"/>
    </source>
</evidence>
<organism evidence="2 3">
    <name type="scientific">Dendrothele bispora (strain CBS 962.96)</name>
    <dbReference type="NCBI Taxonomy" id="1314807"/>
    <lineage>
        <taxon>Eukaryota</taxon>
        <taxon>Fungi</taxon>
        <taxon>Dikarya</taxon>
        <taxon>Basidiomycota</taxon>
        <taxon>Agaricomycotina</taxon>
        <taxon>Agaricomycetes</taxon>
        <taxon>Agaricomycetidae</taxon>
        <taxon>Agaricales</taxon>
        <taxon>Agaricales incertae sedis</taxon>
        <taxon>Dendrothele</taxon>
    </lineage>
</organism>
<reference evidence="2 3" key="1">
    <citation type="journal article" date="2019" name="Nat. Ecol. Evol.">
        <title>Megaphylogeny resolves global patterns of mushroom evolution.</title>
        <authorList>
            <person name="Varga T."/>
            <person name="Krizsan K."/>
            <person name="Foldi C."/>
            <person name="Dima B."/>
            <person name="Sanchez-Garcia M."/>
            <person name="Sanchez-Ramirez S."/>
            <person name="Szollosi G.J."/>
            <person name="Szarkandi J.G."/>
            <person name="Papp V."/>
            <person name="Albert L."/>
            <person name="Andreopoulos W."/>
            <person name="Angelini C."/>
            <person name="Antonin V."/>
            <person name="Barry K.W."/>
            <person name="Bougher N.L."/>
            <person name="Buchanan P."/>
            <person name="Buyck B."/>
            <person name="Bense V."/>
            <person name="Catcheside P."/>
            <person name="Chovatia M."/>
            <person name="Cooper J."/>
            <person name="Damon W."/>
            <person name="Desjardin D."/>
            <person name="Finy P."/>
            <person name="Geml J."/>
            <person name="Haridas S."/>
            <person name="Hughes K."/>
            <person name="Justo A."/>
            <person name="Karasinski D."/>
            <person name="Kautmanova I."/>
            <person name="Kiss B."/>
            <person name="Kocsube S."/>
            <person name="Kotiranta H."/>
            <person name="LaButti K.M."/>
            <person name="Lechner B.E."/>
            <person name="Liimatainen K."/>
            <person name="Lipzen A."/>
            <person name="Lukacs Z."/>
            <person name="Mihaltcheva S."/>
            <person name="Morgado L.N."/>
            <person name="Niskanen T."/>
            <person name="Noordeloos M.E."/>
            <person name="Ohm R.A."/>
            <person name="Ortiz-Santana B."/>
            <person name="Ovrebo C."/>
            <person name="Racz N."/>
            <person name="Riley R."/>
            <person name="Savchenko A."/>
            <person name="Shiryaev A."/>
            <person name="Soop K."/>
            <person name="Spirin V."/>
            <person name="Szebenyi C."/>
            <person name="Tomsovsky M."/>
            <person name="Tulloss R.E."/>
            <person name="Uehling J."/>
            <person name="Grigoriev I.V."/>
            <person name="Vagvolgyi C."/>
            <person name="Papp T."/>
            <person name="Martin F.M."/>
            <person name="Miettinen O."/>
            <person name="Hibbett D.S."/>
            <person name="Nagy L.G."/>
        </authorList>
    </citation>
    <scope>NUCLEOTIDE SEQUENCE [LARGE SCALE GENOMIC DNA]</scope>
    <source>
        <strain evidence="2 3">CBS 962.96</strain>
    </source>
</reference>
<name>A0A4S8MLV6_DENBC</name>
<gene>
    <name evidence="2" type="ORF">K435DRAFT_851738</name>
</gene>
<accession>A0A4S8MLV6</accession>
<dbReference type="AlphaFoldDB" id="A0A4S8MLV6"/>
<feature type="region of interest" description="Disordered" evidence="1">
    <location>
        <begin position="38"/>
        <end position="116"/>
    </location>
</feature>
<protein>
    <submittedName>
        <fullName evidence="2">Uncharacterized protein</fullName>
    </submittedName>
</protein>